<dbReference type="Proteomes" id="UP000259273">
    <property type="component" value="Unassembled WGS sequence"/>
</dbReference>
<comment type="caution">
    <text evidence="2">The sequence shown here is derived from an EMBL/GenBank/DDBJ whole genome shotgun (WGS) entry which is preliminary data.</text>
</comment>
<evidence type="ECO:0008006" key="4">
    <source>
        <dbReference type="Google" id="ProtNLM"/>
    </source>
</evidence>
<dbReference type="STRING" id="1121937.GCA_000423125_00079"/>
<sequence>MKNVPLTTALFSCALLLTGTTMARADAYSPWADHDYPQQVYWGDTHLHTATSLDANLFGVHNLTAADAYRFARGETVTSSTGLRARMSQPLDFLVVADHAEYLGVMPPIRAGDPTLMQNDTARRWRDILASGDPVGFGRMMLDIGASYASGTPLVTLPAALTSPWEANTRMADEANEPGVFSALIGFEWSAMPNGNNLHRVVVLRDDATRANQVTPFSAFDSEDPEALWRYLADYEQNTGGQALAIPHNGNLSGGLMFADKRANGDAITVAYARERLRWEPLVEVTQMKGDGEAHPLLSPTDEFADYGTWDQYNIDMSTAQEDWMQRFQYVRPALQTGLRVEQQIGVNPFQFGMIGSTDSHIALAAVEEDNFWGKMSSHEPSAERASRLWGIPEAEMSSAGLLAAGYAAVWATENTREALFDAMRRREVYATTGPRMRVRFFGGWDFSEQDLTATDSALRGYRKGVPMGAVLPTRQSAQPAPVFMAQALKEPEGAHLDRLQVVKGWVDSWGETHETVYDVAWSGAREPNAEGKLPPVGNTVDTDTGHYVNNIGSAELSAVWTDPDFDPEQAAVYYLRVLEIPTPRWPVHDRVRLQADLPAGTALTHQERAYTSPIWYQPEGSDTP</sequence>
<name>A0A3C1KK02_9GAMM</name>
<evidence type="ECO:0000256" key="1">
    <source>
        <dbReference type="SAM" id="SignalP"/>
    </source>
</evidence>
<evidence type="ECO:0000313" key="2">
    <source>
        <dbReference type="EMBL" id="HAN26931.1"/>
    </source>
</evidence>
<dbReference type="EMBL" id="DMND01000067">
    <property type="protein sequence ID" value="HAN26931.1"/>
    <property type="molecule type" value="Genomic_DNA"/>
</dbReference>
<dbReference type="Pfam" id="PF12228">
    <property type="entry name" value="DUF3604"/>
    <property type="match status" value="1"/>
</dbReference>
<gene>
    <name evidence="2" type="ORF">DCP75_04275</name>
</gene>
<organism evidence="2 3">
    <name type="scientific">Haliea salexigens</name>
    <dbReference type="NCBI Taxonomy" id="287487"/>
    <lineage>
        <taxon>Bacteria</taxon>
        <taxon>Pseudomonadati</taxon>
        <taxon>Pseudomonadota</taxon>
        <taxon>Gammaproteobacteria</taxon>
        <taxon>Cellvibrionales</taxon>
        <taxon>Halieaceae</taxon>
        <taxon>Haliea</taxon>
    </lineage>
</organism>
<dbReference type="InterPro" id="IPR022028">
    <property type="entry name" value="DUF3604"/>
</dbReference>
<proteinExistence type="predicted"/>
<reference evidence="2 3" key="1">
    <citation type="journal article" date="2018" name="Nat. Biotechnol.">
        <title>A standardized bacterial taxonomy based on genome phylogeny substantially revises the tree of life.</title>
        <authorList>
            <person name="Parks D.H."/>
            <person name="Chuvochina M."/>
            <person name="Waite D.W."/>
            <person name="Rinke C."/>
            <person name="Skarshewski A."/>
            <person name="Chaumeil P.A."/>
            <person name="Hugenholtz P."/>
        </authorList>
    </citation>
    <scope>NUCLEOTIDE SEQUENCE [LARGE SCALE GENOMIC DNA]</scope>
    <source>
        <strain evidence="2">UBA9158</strain>
    </source>
</reference>
<dbReference type="AlphaFoldDB" id="A0A3C1KK02"/>
<feature type="signal peptide" evidence="1">
    <location>
        <begin position="1"/>
        <end position="25"/>
    </location>
</feature>
<evidence type="ECO:0000313" key="3">
    <source>
        <dbReference type="Proteomes" id="UP000259273"/>
    </source>
</evidence>
<keyword evidence="1" id="KW-0732">Signal</keyword>
<feature type="chain" id="PRO_5017661511" description="DUF3604 domain-containing protein" evidence="1">
    <location>
        <begin position="26"/>
        <end position="625"/>
    </location>
</feature>
<protein>
    <recommendedName>
        <fullName evidence="4">DUF3604 domain-containing protein</fullName>
    </recommendedName>
</protein>
<accession>A0A3C1KK02</accession>